<evidence type="ECO:0000313" key="2">
    <source>
        <dbReference type="EMBL" id="CAA7263667.1"/>
    </source>
</evidence>
<gene>
    <name evidence="2" type="ORF">AAE3_LOCUS5919</name>
</gene>
<sequence>MDNQVEIQEAHEHAEDQINLPMDPANETDIGNGIEPEREYDQPEGHRGRRSISPEERQNLTQNPSGLGQEHAHAQRDQISFVGDGTLPPGYTTFPPQLRVDLALGVVAAAPAQILTLVQAQKTPLVGLILILKLESQPMSSHTSRTNSIPLGPQLQALKRSTDTSAALSYHAHKVVEVVASQNRARSHADLIYDDIFSGRDVLDLSERLSLTENDITVSFSLDGAQLYQTKKSDTWIAIWIVTDYDPSTRYKRKHVLPAAVIPGPNKPKNIDSFMFRSFYHLSALQREKNGRGLRIWDALQKKTIDSRIIFILGTADAVALTEFDGRVGHHGAQGCRLSCDMKGPHKPSSGHYFAAHLRPNKLIRNYAHHPDYNFHVMPSLPSPESYQAQLEQVIMS</sequence>
<evidence type="ECO:0000256" key="1">
    <source>
        <dbReference type="SAM" id="MobiDB-lite"/>
    </source>
</evidence>
<organism evidence="2 3">
    <name type="scientific">Cyclocybe aegerita</name>
    <name type="common">Black poplar mushroom</name>
    <name type="synonym">Agrocybe aegerita</name>
    <dbReference type="NCBI Taxonomy" id="1973307"/>
    <lineage>
        <taxon>Eukaryota</taxon>
        <taxon>Fungi</taxon>
        <taxon>Dikarya</taxon>
        <taxon>Basidiomycota</taxon>
        <taxon>Agaricomycotina</taxon>
        <taxon>Agaricomycetes</taxon>
        <taxon>Agaricomycetidae</taxon>
        <taxon>Agaricales</taxon>
        <taxon>Agaricineae</taxon>
        <taxon>Bolbitiaceae</taxon>
        <taxon>Cyclocybe</taxon>
    </lineage>
</organism>
<feature type="region of interest" description="Disordered" evidence="1">
    <location>
        <begin position="1"/>
        <end position="74"/>
    </location>
</feature>
<dbReference type="OrthoDB" id="2669721at2759"/>
<accession>A0A8S0XR72</accession>
<feature type="compositionally biased region" description="Basic and acidic residues" evidence="1">
    <location>
        <begin position="35"/>
        <end position="58"/>
    </location>
</feature>
<keyword evidence="3" id="KW-1185">Reference proteome</keyword>
<name>A0A8S0XR72_CYCAE</name>
<dbReference type="AlphaFoldDB" id="A0A8S0XR72"/>
<comment type="caution">
    <text evidence="2">The sequence shown here is derived from an EMBL/GenBank/DDBJ whole genome shotgun (WGS) entry which is preliminary data.</text>
</comment>
<dbReference type="EMBL" id="CACVBS010000040">
    <property type="protein sequence ID" value="CAA7263667.1"/>
    <property type="molecule type" value="Genomic_DNA"/>
</dbReference>
<reference evidence="2 3" key="1">
    <citation type="submission" date="2020-01" db="EMBL/GenBank/DDBJ databases">
        <authorList>
            <person name="Gupta K D."/>
        </authorList>
    </citation>
    <scope>NUCLEOTIDE SEQUENCE [LARGE SCALE GENOMIC DNA]</scope>
</reference>
<proteinExistence type="predicted"/>
<evidence type="ECO:0000313" key="3">
    <source>
        <dbReference type="Proteomes" id="UP000467700"/>
    </source>
</evidence>
<protein>
    <submittedName>
        <fullName evidence="2">Uncharacterized protein</fullName>
    </submittedName>
</protein>
<dbReference type="Proteomes" id="UP000467700">
    <property type="component" value="Unassembled WGS sequence"/>
</dbReference>